<reference evidence="1 2" key="1">
    <citation type="submission" date="2019-02" db="EMBL/GenBank/DDBJ databases">
        <title>Genome sequencing of the rare red list fungi Hericium alpestre (H. flagellum).</title>
        <authorList>
            <person name="Buettner E."/>
            <person name="Kellner H."/>
        </authorList>
    </citation>
    <scope>NUCLEOTIDE SEQUENCE [LARGE SCALE GENOMIC DNA]</scope>
    <source>
        <strain evidence="1 2">DSM 108284</strain>
    </source>
</reference>
<gene>
    <name evidence="1" type="ORF">EWM64_g7204</name>
</gene>
<keyword evidence="2" id="KW-1185">Reference proteome</keyword>
<protein>
    <submittedName>
        <fullName evidence="1">Uncharacterized protein</fullName>
    </submittedName>
</protein>
<evidence type="ECO:0000313" key="1">
    <source>
        <dbReference type="EMBL" id="TFY76808.1"/>
    </source>
</evidence>
<sequence>MNWRVTPLYVLLDGMRCHPRMPPHASTLHVRTRPLVPDRARLTSILQADDTNSINVK</sequence>
<name>A0A4Y9ZTI8_9AGAM</name>
<accession>A0A4Y9ZTI8</accession>
<dbReference type="AlphaFoldDB" id="A0A4Y9ZTI8"/>
<organism evidence="1 2">
    <name type="scientific">Hericium alpestre</name>
    <dbReference type="NCBI Taxonomy" id="135208"/>
    <lineage>
        <taxon>Eukaryota</taxon>
        <taxon>Fungi</taxon>
        <taxon>Dikarya</taxon>
        <taxon>Basidiomycota</taxon>
        <taxon>Agaricomycotina</taxon>
        <taxon>Agaricomycetes</taxon>
        <taxon>Russulales</taxon>
        <taxon>Hericiaceae</taxon>
        <taxon>Hericium</taxon>
    </lineage>
</organism>
<proteinExistence type="predicted"/>
<dbReference type="EMBL" id="SFCI01001086">
    <property type="protein sequence ID" value="TFY76808.1"/>
    <property type="molecule type" value="Genomic_DNA"/>
</dbReference>
<evidence type="ECO:0000313" key="2">
    <source>
        <dbReference type="Proteomes" id="UP000298061"/>
    </source>
</evidence>
<dbReference type="Proteomes" id="UP000298061">
    <property type="component" value="Unassembled WGS sequence"/>
</dbReference>
<comment type="caution">
    <text evidence="1">The sequence shown here is derived from an EMBL/GenBank/DDBJ whole genome shotgun (WGS) entry which is preliminary data.</text>
</comment>